<dbReference type="Gene3D" id="2.60.40.10">
    <property type="entry name" value="Immunoglobulins"/>
    <property type="match status" value="2"/>
</dbReference>
<reference evidence="8" key="4">
    <citation type="submission" date="2025-09" db="UniProtKB">
        <authorList>
            <consortium name="Ensembl"/>
        </authorList>
    </citation>
    <scope>IDENTIFICATION</scope>
    <source>
        <strain evidence="8">HSOK</strain>
    </source>
</reference>
<dbReference type="Pfam" id="PF22705">
    <property type="entry name" value="C2-set_3"/>
    <property type="match status" value="1"/>
</dbReference>
<dbReference type="PANTHER" id="PTHR24100">
    <property type="entry name" value="BUTYROPHILIN"/>
    <property type="match status" value="1"/>
</dbReference>
<keyword evidence="5" id="KW-0325">Glycoprotein</keyword>
<reference evidence="8" key="3">
    <citation type="submission" date="2025-08" db="UniProtKB">
        <authorList>
            <consortium name="Ensembl"/>
        </authorList>
    </citation>
    <scope>IDENTIFICATION</scope>
    <source>
        <strain evidence="8">HSOK</strain>
    </source>
</reference>
<dbReference type="InterPro" id="IPR013783">
    <property type="entry name" value="Ig-like_fold"/>
</dbReference>
<dbReference type="Pfam" id="PF13765">
    <property type="entry name" value="PRY"/>
    <property type="match status" value="1"/>
</dbReference>
<dbReference type="InterPro" id="IPR050504">
    <property type="entry name" value="IgSF_BTN/MOG"/>
</dbReference>
<dbReference type="AlphaFoldDB" id="A0A3P9JMJ9"/>
<dbReference type="GO" id="GO:1903037">
    <property type="term" value="P:regulation of leukocyte cell-cell adhesion"/>
    <property type="evidence" value="ECO:0007669"/>
    <property type="project" value="UniProtKB-ARBA"/>
</dbReference>
<dbReference type="FunFam" id="2.60.40.10:FF:000142">
    <property type="entry name" value="V-set domain-containing T-cell activation inhibitor 1"/>
    <property type="match status" value="1"/>
</dbReference>
<proteinExistence type="predicted"/>
<dbReference type="SMART" id="SM00406">
    <property type="entry name" value="IGv"/>
    <property type="match status" value="1"/>
</dbReference>
<dbReference type="SMART" id="SM00589">
    <property type="entry name" value="PRY"/>
    <property type="match status" value="1"/>
</dbReference>
<feature type="domain" description="Ig-like" evidence="7">
    <location>
        <begin position="31"/>
        <end position="141"/>
    </location>
</feature>
<dbReference type="InterPro" id="IPR013106">
    <property type="entry name" value="Ig_V-set"/>
</dbReference>
<evidence type="ECO:0000256" key="6">
    <source>
        <dbReference type="ARBA" id="ARBA00023319"/>
    </source>
</evidence>
<organism evidence="8 9">
    <name type="scientific">Oryzias latipes</name>
    <name type="common">Japanese rice fish</name>
    <name type="synonym">Japanese killifish</name>
    <dbReference type="NCBI Taxonomy" id="8090"/>
    <lineage>
        <taxon>Eukaryota</taxon>
        <taxon>Metazoa</taxon>
        <taxon>Chordata</taxon>
        <taxon>Craniata</taxon>
        <taxon>Vertebrata</taxon>
        <taxon>Euteleostomi</taxon>
        <taxon>Actinopterygii</taxon>
        <taxon>Neopterygii</taxon>
        <taxon>Teleostei</taxon>
        <taxon>Neoteleostei</taxon>
        <taxon>Acanthomorphata</taxon>
        <taxon>Ovalentaria</taxon>
        <taxon>Atherinomorphae</taxon>
        <taxon>Beloniformes</taxon>
        <taxon>Adrianichthyidae</taxon>
        <taxon>Oryziinae</taxon>
        <taxon>Oryzias</taxon>
    </lineage>
</organism>
<reference key="1">
    <citation type="journal article" date="2007" name="Nature">
        <title>The medaka draft genome and insights into vertebrate genome evolution.</title>
        <authorList>
            <person name="Kasahara M."/>
            <person name="Naruse K."/>
            <person name="Sasaki S."/>
            <person name="Nakatani Y."/>
            <person name="Qu W."/>
            <person name="Ahsan B."/>
            <person name="Yamada T."/>
            <person name="Nagayasu Y."/>
            <person name="Doi K."/>
            <person name="Kasai Y."/>
            <person name="Jindo T."/>
            <person name="Kobayashi D."/>
            <person name="Shimada A."/>
            <person name="Toyoda A."/>
            <person name="Kuroki Y."/>
            <person name="Fujiyama A."/>
            <person name="Sasaki T."/>
            <person name="Shimizu A."/>
            <person name="Asakawa S."/>
            <person name="Shimizu N."/>
            <person name="Hashimoto S."/>
            <person name="Yang J."/>
            <person name="Lee Y."/>
            <person name="Matsushima K."/>
            <person name="Sugano S."/>
            <person name="Sakaizumi M."/>
            <person name="Narita T."/>
            <person name="Ohishi K."/>
            <person name="Haga S."/>
            <person name="Ohta F."/>
            <person name="Nomoto H."/>
            <person name="Nogata K."/>
            <person name="Morishita T."/>
            <person name="Endo T."/>
            <person name="Shin-I T."/>
            <person name="Takeda H."/>
            <person name="Morishita S."/>
            <person name="Kohara Y."/>
        </authorList>
    </citation>
    <scope>NUCLEOTIDE SEQUENCE [LARGE SCALE GENOMIC DNA]</scope>
    <source>
        <strain>Hd-rR</strain>
    </source>
</reference>
<reference evidence="8 9" key="2">
    <citation type="submission" date="2017-04" db="EMBL/GenBank/DDBJ databases">
        <title>CpG methylation of centromeres and impact of large insertions on vertebrate speciation.</title>
        <authorList>
            <person name="Ichikawa K."/>
            <person name="Yoshimura J."/>
            <person name="Morishita S."/>
        </authorList>
    </citation>
    <scope>NUCLEOTIDE SEQUENCE</scope>
    <source>
        <strain evidence="8 9">HSOK</strain>
    </source>
</reference>
<dbReference type="GO" id="GO:0050863">
    <property type="term" value="P:regulation of T cell activation"/>
    <property type="evidence" value="ECO:0007669"/>
    <property type="project" value="UniProtKB-ARBA"/>
</dbReference>
<evidence type="ECO:0000256" key="5">
    <source>
        <dbReference type="ARBA" id="ARBA00023180"/>
    </source>
</evidence>
<dbReference type="SUPFAM" id="SSF49899">
    <property type="entry name" value="Concanavalin A-like lectins/glucanases"/>
    <property type="match status" value="1"/>
</dbReference>
<dbReference type="InterPro" id="IPR006574">
    <property type="entry name" value="PRY"/>
</dbReference>
<comment type="subcellular location">
    <subcellularLocation>
        <location evidence="1">Membrane</location>
    </subcellularLocation>
</comment>
<dbReference type="InterPro" id="IPR007110">
    <property type="entry name" value="Ig-like_dom"/>
</dbReference>
<evidence type="ECO:0000313" key="8">
    <source>
        <dbReference type="Ensembl" id="ENSORLP00015033522.1"/>
    </source>
</evidence>
<evidence type="ECO:0000256" key="4">
    <source>
        <dbReference type="ARBA" id="ARBA00023157"/>
    </source>
</evidence>
<dbReference type="PANTHER" id="PTHR24100:SF151">
    <property type="entry name" value="ICOS LIGAND"/>
    <property type="match status" value="1"/>
</dbReference>
<name>A0A3P9JMJ9_ORYLA</name>
<evidence type="ECO:0000259" key="7">
    <source>
        <dbReference type="PROSITE" id="PS50835"/>
    </source>
</evidence>
<dbReference type="PROSITE" id="PS50835">
    <property type="entry name" value="IG_LIKE"/>
    <property type="match status" value="1"/>
</dbReference>
<sequence length="511" mass="57343">MLSNTFCLQRGASASVCELPASLENEIIAFPFLSLHELPIMHFNGSSAQPPQVVAVVGDAVTLPCSLEDRTRFDDSPTVEWTRADLEPKAALVYRDNSEVFEMKHQRFEFRTSLFHSEVKDGNVSLRISNVQLSDAGMFYCLKIPKEEARLRMENSTVELVVAVSTVSVSDPKISMVAVQSGEVMVECAASCWLPKPEMKILDDQGRTLTAEKTETEEPNGCITVRQKVVLQNSTGRFEDRCFLWFNIGTPVTAIAGGHTHGGFHKHWLSGEVFYWGLYVPRGRKRLSDDRQNLHSLIDFLLSLSDYCPLTIDTNTASRRLKVSEDRKAVTFVMDVQPYPDHPDRFDDRWSNQLLCREELSGRCYWEVEWRGRSWCLICFDWDSYCIRHDNRETLITFSSSSSSSAESHRAAVYVDYAAGSLSFFRVSDSPMHIYTFNTTFTEALYPGFELRSGSWLSLVDPAGGLSGDPPTVLTLLIGVQRRVPLHGPAGGVGRTAQDDGLIAAELRPLR</sequence>
<keyword evidence="4" id="KW-1015">Disulfide bond</keyword>
<dbReference type="InterPro" id="IPR036179">
    <property type="entry name" value="Ig-like_dom_sf"/>
</dbReference>
<accession>A0A3P9JMJ9</accession>
<evidence type="ECO:0000256" key="1">
    <source>
        <dbReference type="ARBA" id="ARBA00004370"/>
    </source>
</evidence>
<dbReference type="SMART" id="SM00409">
    <property type="entry name" value="IG"/>
    <property type="match status" value="1"/>
</dbReference>
<dbReference type="InterPro" id="IPR053896">
    <property type="entry name" value="BTN3A2-like_Ig-C"/>
</dbReference>
<keyword evidence="3" id="KW-0472">Membrane</keyword>
<dbReference type="Ensembl" id="ENSORLT00015026481.1">
    <property type="protein sequence ID" value="ENSORLP00015033522.1"/>
    <property type="gene ID" value="ENSORLG00015018962.1"/>
</dbReference>
<keyword evidence="2" id="KW-0732">Signal</keyword>
<protein>
    <recommendedName>
        <fullName evidence="7">Ig-like domain-containing protein</fullName>
    </recommendedName>
</protein>
<dbReference type="InterPro" id="IPR013320">
    <property type="entry name" value="ConA-like_dom_sf"/>
</dbReference>
<dbReference type="Pfam" id="PF07686">
    <property type="entry name" value="V-set"/>
    <property type="match status" value="1"/>
</dbReference>
<keyword evidence="6" id="KW-0393">Immunoglobulin domain</keyword>
<dbReference type="GO" id="GO:0016020">
    <property type="term" value="C:membrane"/>
    <property type="evidence" value="ECO:0007669"/>
    <property type="project" value="UniProtKB-SubCell"/>
</dbReference>
<evidence type="ECO:0000256" key="2">
    <source>
        <dbReference type="ARBA" id="ARBA00022729"/>
    </source>
</evidence>
<dbReference type="InterPro" id="IPR043136">
    <property type="entry name" value="B30.2/SPRY_sf"/>
</dbReference>
<dbReference type="Proteomes" id="UP000265200">
    <property type="component" value="Chromosome 18"/>
</dbReference>
<evidence type="ECO:0000313" key="9">
    <source>
        <dbReference type="Proteomes" id="UP000265200"/>
    </source>
</evidence>
<dbReference type="SUPFAM" id="SSF48726">
    <property type="entry name" value="Immunoglobulin"/>
    <property type="match status" value="1"/>
</dbReference>
<evidence type="ECO:0000256" key="3">
    <source>
        <dbReference type="ARBA" id="ARBA00023136"/>
    </source>
</evidence>
<dbReference type="InterPro" id="IPR003599">
    <property type="entry name" value="Ig_sub"/>
</dbReference>
<dbReference type="Gene3D" id="2.60.120.920">
    <property type="match status" value="2"/>
</dbReference>